<evidence type="ECO:0000256" key="2">
    <source>
        <dbReference type="ARBA" id="ARBA00022833"/>
    </source>
</evidence>
<dbReference type="PANTHER" id="PTHR25462">
    <property type="entry name" value="BONUS, ISOFORM C-RELATED"/>
    <property type="match status" value="1"/>
</dbReference>
<evidence type="ECO:0000256" key="1">
    <source>
        <dbReference type="ARBA" id="ARBA00022723"/>
    </source>
</evidence>
<dbReference type="OMA" id="FRDSEEW"/>
<sequence>MNQFRTRIPKQTEEFGTVEYKLQLGLNLPTLEITKLYSLNNPHLTLSFEQNSSEMMILDSFVDPREIKSPNSIESIFARGFLIDPEEGLSFNVGQLLLEKNTSNQYQLILCKIAIKRPFLTDKTLSKDDIPKDFDCLSLKSDSSQNFLNNSSYFFDSFKKLFFSQDFFSNKFVLFEKSKILPTHFVKFKIDDGQIQNTNKNKPLCDFCEKKPAIIWCQNDQARFCKACDEEYHSSNKLLQRHVRIPISEAEEITEKCFYHSDQNIEFYCPTCKMALCVHCKMVGNHSTGESSTHKLVSIKHAYSNILKTSKKPDPLLLQRKSSISKQTIAVKKRISEIETNGENIKARTREIMNQIISSIDGITEKKLEVLNSDLTNLQRQEKEIDWLLGFLNRQQEIQSPLAFIASWDHGALKILKKTDNGEYTTEAFLSAETQVKNQFNPEDFQTLKFPSQNTFTKTPNIPTKTSSRLRKSLFRSAGVLFENQKSSGEKKTYHQTPKKRESIVPLTGEPTVQESFGAFDSPILGVQQKSRQKEKVFGLWNSALKKNQQQQKSNSN</sequence>
<dbReference type="PANTHER" id="PTHR25462:SF296">
    <property type="entry name" value="MEIOTIC P26, ISOFORM F"/>
    <property type="match status" value="1"/>
</dbReference>
<dbReference type="GO" id="GO:0008270">
    <property type="term" value="F:zinc ion binding"/>
    <property type="evidence" value="ECO:0007669"/>
    <property type="project" value="UniProtKB-KW"/>
</dbReference>
<dbReference type="InterPro" id="IPR049808">
    <property type="entry name" value="CONSTANS-like_Bbox1"/>
</dbReference>
<keyword evidence="1" id="KW-0479">Metal-binding</keyword>
<proteinExistence type="predicted"/>
<name>A0A9Q0LJT2_ANAIG</name>
<dbReference type="Pfam" id="PF00643">
    <property type="entry name" value="zf-B_box"/>
    <property type="match status" value="2"/>
</dbReference>
<dbReference type="CDD" id="cd19756">
    <property type="entry name" value="Bbox2"/>
    <property type="match status" value="1"/>
</dbReference>
<dbReference type="EMBL" id="JAPDFW010000077">
    <property type="protein sequence ID" value="KAJ5073125.1"/>
    <property type="molecule type" value="Genomic_DNA"/>
</dbReference>
<dbReference type="OrthoDB" id="153872at2759"/>
<dbReference type="InterPro" id="IPR000315">
    <property type="entry name" value="Znf_B-box"/>
</dbReference>
<keyword evidence="6" id="KW-1185">Reference proteome</keyword>
<feature type="domain" description="B box-type" evidence="4">
    <location>
        <begin position="200"/>
        <end position="247"/>
    </location>
</feature>
<keyword evidence="3" id="KW-0863">Zinc-finger</keyword>
<dbReference type="AlphaFoldDB" id="A0A9Q0LJT2"/>
<comment type="caution">
    <text evidence="5">The sequence shown here is derived from an EMBL/GenBank/DDBJ whole genome shotgun (WGS) entry which is preliminary data.</text>
</comment>
<dbReference type="CDD" id="cd19821">
    <property type="entry name" value="Bbox1_BBX-like"/>
    <property type="match status" value="1"/>
</dbReference>
<dbReference type="Gene3D" id="3.30.160.60">
    <property type="entry name" value="Classic Zinc Finger"/>
    <property type="match status" value="1"/>
</dbReference>
<organism evidence="5 6">
    <name type="scientific">Anaeramoeba ignava</name>
    <name type="common">Anaerobic marine amoeba</name>
    <dbReference type="NCBI Taxonomy" id="1746090"/>
    <lineage>
        <taxon>Eukaryota</taxon>
        <taxon>Metamonada</taxon>
        <taxon>Anaeramoebidae</taxon>
        <taxon>Anaeramoeba</taxon>
    </lineage>
</organism>
<accession>A0A9Q0LJT2</accession>
<feature type="domain" description="B box-type" evidence="4">
    <location>
        <begin position="252"/>
        <end position="299"/>
    </location>
</feature>
<keyword evidence="2" id="KW-0862">Zinc</keyword>
<dbReference type="PROSITE" id="PS50119">
    <property type="entry name" value="ZF_BBOX"/>
    <property type="match status" value="2"/>
</dbReference>
<dbReference type="Gene3D" id="4.10.830.40">
    <property type="match status" value="1"/>
</dbReference>
<evidence type="ECO:0000313" key="6">
    <source>
        <dbReference type="Proteomes" id="UP001149090"/>
    </source>
</evidence>
<gene>
    <name evidence="5" type="ORF">M0811_09080</name>
</gene>
<evidence type="ECO:0000256" key="3">
    <source>
        <dbReference type="PROSITE-ProRule" id="PRU00024"/>
    </source>
</evidence>
<evidence type="ECO:0000259" key="4">
    <source>
        <dbReference type="PROSITE" id="PS50119"/>
    </source>
</evidence>
<dbReference type="SUPFAM" id="SSF57845">
    <property type="entry name" value="B-box zinc-binding domain"/>
    <property type="match status" value="1"/>
</dbReference>
<evidence type="ECO:0000313" key="5">
    <source>
        <dbReference type="EMBL" id="KAJ5073125.1"/>
    </source>
</evidence>
<protein>
    <submittedName>
        <fullName evidence="5">Zinc finger protein constans-like 10</fullName>
    </submittedName>
</protein>
<dbReference type="InterPro" id="IPR047153">
    <property type="entry name" value="TRIM45/56/19-like"/>
</dbReference>
<reference evidence="5" key="1">
    <citation type="submission" date="2022-10" db="EMBL/GenBank/DDBJ databases">
        <title>Novel sulphate-reducing endosymbionts in the free-living metamonad Anaeramoeba.</title>
        <authorList>
            <person name="Jerlstrom-Hultqvist J."/>
            <person name="Cepicka I."/>
            <person name="Gallot-Lavallee L."/>
            <person name="Salas-Leiva D."/>
            <person name="Curtis B.A."/>
            <person name="Zahonova K."/>
            <person name="Pipaliya S."/>
            <person name="Dacks J."/>
            <person name="Roger A.J."/>
        </authorList>
    </citation>
    <scope>NUCLEOTIDE SEQUENCE</scope>
    <source>
        <strain evidence="5">BMAN</strain>
    </source>
</reference>
<dbReference type="Proteomes" id="UP001149090">
    <property type="component" value="Unassembled WGS sequence"/>
</dbReference>
<dbReference type="SMART" id="SM00336">
    <property type="entry name" value="BBOX"/>
    <property type="match status" value="2"/>
</dbReference>